<dbReference type="RefSeq" id="WP_152897221.1">
    <property type="nucleotide sequence ID" value="NZ_WHUV01000001.1"/>
</dbReference>
<dbReference type="CDD" id="cd16329">
    <property type="entry name" value="LolA_like"/>
    <property type="match status" value="1"/>
</dbReference>
<sequence length="455" mass="50639">MHRFHSLVAGLGLAALTSLCLAASPGPGLGAGNGQRLTPLGAQEQGNADGSIPAWTGGLTQAPQGYREGDAYLDPFATDQPLFTIDSKNAEQYREHLSQGQLALFKAYPDTFRMPVYPTRRSGAAPQWVYDNIRRNAFNAKLGEGGASVSHAYGGVPFPIPQSGLEAVWNHILKFNGTYLERSTADIAVQRDGSFVPSLLDVRYYSLYNQPGKDASSLGDTLYYYLGIARAPARLAGEAVLVHEPLNQLDNPRQAWGYNPGQRRVRRAPTIAYDTPIGSSDGLRTADDTEMFNGSPDRYDWKLLGKQELYIPYNSYRLLDKRLKYSDLLRPGHLNPDHTRYELHRVWVIEATLKPGARHLYSKRRLYLDEDSWSIAVADKFDNRGELWRVSMAYLVNYYNLPAVMSAVDVFHDLQSRRYQAQGLSNEQPGVIRFLAAPGDPGAFKPSDLPRLSGR</sequence>
<feature type="chain" id="PRO_5031180173" evidence="2">
    <location>
        <begin position="23"/>
        <end position="455"/>
    </location>
</feature>
<evidence type="ECO:0000313" key="4">
    <source>
        <dbReference type="Proteomes" id="UP000486534"/>
    </source>
</evidence>
<dbReference type="EMBL" id="WHUV01000001">
    <property type="protein sequence ID" value="MQA53542.1"/>
    <property type="molecule type" value="Genomic_DNA"/>
</dbReference>
<reference evidence="3 4" key="1">
    <citation type="submission" date="2019-10" db="EMBL/GenBank/DDBJ databases">
        <title>Pseudomonas dajingensis sp. nov., isolated from the profound head ulcers of farmed Murray cod (Maccullochella peelii peelii).</title>
        <authorList>
            <person name="Liu Y."/>
        </authorList>
    </citation>
    <scope>NUCLEOTIDE SEQUENCE [LARGE SCALE GENOMIC DNA]</scope>
    <source>
        <strain evidence="3 4">MC042</strain>
    </source>
</reference>
<dbReference type="Pfam" id="PF07044">
    <property type="entry name" value="DUF1329"/>
    <property type="match status" value="1"/>
</dbReference>
<dbReference type="Gene3D" id="2.50.20.10">
    <property type="entry name" value="Lipoprotein localisation LolA/LolB/LppX"/>
    <property type="match status" value="1"/>
</dbReference>
<dbReference type="Proteomes" id="UP000486534">
    <property type="component" value="Unassembled WGS sequence"/>
</dbReference>
<accession>A0A7X1PKK9</accession>
<comment type="caution">
    <text evidence="3">The sequence shown here is derived from an EMBL/GenBank/DDBJ whole genome shotgun (WGS) entry which is preliminary data.</text>
</comment>
<organism evidence="3 4">
    <name type="scientific">Pseudomonas piscis</name>
    <dbReference type="NCBI Taxonomy" id="2614538"/>
    <lineage>
        <taxon>Bacteria</taxon>
        <taxon>Pseudomonadati</taxon>
        <taxon>Pseudomonadota</taxon>
        <taxon>Gammaproteobacteria</taxon>
        <taxon>Pseudomonadales</taxon>
        <taxon>Pseudomonadaceae</taxon>
        <taxon>Pseudomonas</taxon>
    </lineage>
</organism>
<evidence type="ECO:0000256" key="2">
    <source>
        <dbReference type="SAM" id="SignalP"/>
    </source>
</evidence>
<gene>
    <name evidence="3" type="ORF">GDH07_09485</name>
</gene>
<keyword evidence="2" id="KW-0732">Signal</keyword>
<dbReference type="AlphaFoldDB" id="A0A7X1PKK9"/>
<evidence type="ECO:0000313" key="3">
    <source>
        <dbReference type="EMBL" id="MQA53542.1"/>
    </source>
</evidence>
<evidence type="ECO:0000256" key="1">
    <source>
        <dbReference type="SAM" id="MobiDB-lite"/>
    </source>
</evidence>
<dbReference type="InterPro" id="IPR010752">
    <property type="entry name" value="DUF1329"/>
</dbReference>
<proteinExistence type="predicted"/>
<feature type="region of interest" description="Disordered" evidence="1">
    <location>
        <begin position="32"/>
        <end position="54"/>
    </location>
</feature>
<name>A0A7X1PKK9_9PSED</name>
<feature type="signal peptide" evidence="2">
    <location>
        <begin position="1"/>
        <end position="22"/>
    </location>
</feature>
<protein>
    <submittedName>
        <fullName evidence="3">DUF1329 domain-containing protein</fullName>
    </submittedName>
</protein>